<feature type="compositionally biased region" description="Gly residues" evidence="1">
    <location>
        <begin position="154"/>
        <end position="165"/>
    </location>
</feature>
<feature type="chain" id="PRO_5042108148" description="Collagen triple helix repeat-containing protein" evidence="2">
    <location>
        <begin position="26"/>
        <end position="358"/>
    </location>
</feature>
<dbReference type="InterPro" id="IPR008160">
    <property type="entry name" value="Collagen"/>
</dbReference>
<evidence type="ECO:0008006" key="5">
    <source>
        <dbReference type="Google" id="ProtNLM"/>
    </source>
</evidence>
<dbReference type="Proteomes" id="UP000217144">
    <property type="component" value="Chromosome"/>
</dbReference>
<organism evidence="3 4">
    <name type="scientific">Candidatus Planktophila lacus</name>
    <dbReference type="NCBI Taxonomy" id="1884913"/>
    <lineage>
        <taxon>Bacteria</taxon>
        <taxon>Bacillati</taxon>
        <taxon>Actinomycetota</taxon>
        <taxon>Actinomycetes</taxon>
        <taxon>Candidatus Nanopelagicales</taxon>
        <taxon>Candidatus Nanopelagicaceae</taxon>
        <taxon>Candidatus Planktophila</taxon>
    </lineage>
</organism>
<keyword evidence="4" id="KW-1185">Reference proteome</keyword>
<dbReference type="AlphaFoldDB" id="A0AAC9YQX6"/>
<dbReference type="PANTHER" id="PTHR24637">
    <property type="entry name" value="COLLAGEN"/>
    <property type="match status" value="1"/>
</dbReference>
<dbReference type="KEGG" id="plan:A1s21148_04950"/>
<name>A0AAC9YQX6_9ACTN</name>
<feature type="compositionally biased region" description="Low complexity" evidence="1">
    <location>
        <begin position="132"/>
        <end position="153"/>
    </location>
</feature>
<dbReference type="EMBL" id="CP016769">
    <property type="protein sequence ID" value="ASY10852.1"/>
    <property type="molecule type" value="Genomic_DNA"/>
</dbReference>
<keyword evidence="2" id="KW-0732">Signal</keyword>
<feature type="compositionally biased region" description="Low complexity" evidence="1">
    <location>
        <begin position="166"/>
        <end position="193"/>
    </location>
</feature>
<accession>A0AAC9YQX6</accession>
<dbReference type="Pfam" id="PF01391">
    <property type="entry name" value="Collagen"/>
    <property type="match status" value="1"/>
</dbReference>
<evidence type="ECO:0000313" key="4">
    <source>
        <dbReference type="Proteomes" id="UP000217144"/>
    </source>
</evidence>
<dbReference type="PANTHER" id="PTHR24637:SF388">
    <property type="entry name" value="NEMATODE CUTICLE COLLAGEN N-TERMINAL DOMAIN-CONTAINING PROTEIN"/>
    <property type="match status" value="1"/>
</dbReference>
<evidence type="ECO:0000256" key="1">
    <source>
        <dbReference type="SAM" id="MobiDB-lite"/>
    </source>
</evidence>
<sequence length="358" mass="34948">MSVVVTLSIALATTLSIISAPLTSAATKPKAAGRTSTTIPNTILNGKGAPLSKIGIDGDFYIDTRSLLIYGPKKSGKWPLPQNLQGPVGANGVDGKNGSEGKTIATASNVAGPIGAQGLQGEKGEKGEKGEAGSPGSSGSAGPAGATGATGPQGPSGGGGGGSPGPTGATGATGATGSAGATGLTGAKGETGTAGADGAIGAVGLKGETGTAGATGPSNVYRGTFTIPDISGGVGTSQIATIGNFAAGKKYALTISIVTYQPTRNMDNAFPMGLSISNNVGTPDVWYKYQTFQGISYRSGSGSMRNEYVVIAQVTVDATSSIDASLNIQLIIGYDTSVHLARSEGSYVATLVGSIGAL</sequence>
<feature type="region of interest" description="Disordered" evidence="1">
    <location>
        <begin position="75"/>
        <end position="193"/>
    </location>
</feature>
<evidence type="ECO:0000313" key="3">
    <source>
        <dbReference type="EMBL" id="ASY10852.1"/>
    </source>
</evidence>
<evidence type="ECO:0000256" key="2">
    <source>
        <dbReference type="SAM" id="SignalP"/>
    </source>
</evidence>
<feature type="signal peptide" evidence="2">
    <location>
        <begin position="1"/>
        <end position="25"/>
    </location>
</feature>
<reference evidence="3 4" key="1">
    <citation type="submission" date="2016-07" db="EMBL/GenBank/DDBJ databases">
        <title>High microdiversification within the ubiquitous acI lineage of Actinobacteria.</title>
        <authorList>
            <person name="Neuenschwander S.M."/>
            <person name="Salcher M."/>
            <person name="Ghai R."/>
            <person name="Pernthaler J."/>
        </authorList>
    </citation>
    <scope>NUCLEOTIDE SEQUENCE [LARGE SCALE GENOMIC DNA]</scope>
    <source>
        <strain evidence="3">MMS-21-148</strain>
    </source>
</reference>
<gene>
    <name evidence="3" type="ORF">A1s21148_04950</name>
</gene>
<feature type="compositionally biased region" description="Basic and acidic residues" evidence="1">
    <location>
        <begin position="122"/>
        <end position="131"/>
    </location>
</feature>
<proteinExistence type="predicted"/>
<protein>
    <recommendedName>
        <fullName evidence="5">Collagen triple helix repeat-containing protein</fullName>
    </recommendedName>
</protein>